<protein>
    <recommendedName>
        <fullName evidence="2">Peptidase S1 domain-containing protein</fullName>
    </recommendedName>
</protein>
<dbReference type="Proteomes" id="UP000708208">
    <property type="component" value="Unassembled WGS sequence"/>
</dbReference>
<evidence type="ECO:0000313" key="4">
    <source>
        <dbReference type="Proteomes" id="UP000708208"/>
    </source>
</evidence>
<organism evidence="3 4">
    <name type="scientific">Allacma fusca</name>
    <dbReference type="NCBI Taxonomy" id="39272"/>
    <lineage>
        <taxon>Eukaryota</taxon>
        <taxon>Metazoa</taxon>
        <taxon>Ecdysozoa</taxon>
        <taxon>Arthropoda</taxon>
        <taxon>Hexapoda</taxon>
        <taxon>Collembola</taxon>
        <taxon>Symphypleona</taxon>
        <taxon>Sminthuridae</taxon>
        <taxon>Allacma</taxon>
    </lineage>
</organism>
<feature type="domain" description="Peptidase S1" evidence="2">
    <location>
        <begin position="56"/>
        <end position="329"/>
    </location>
</feature>
<keyword evidence="4" id="KW-1185">Reference proteome</keyword>
<reference evidence="3" key="1">
    <citation type="submission" date="2021-06" db="EMBL/GenBank/DDBJ databases">
        <authorList>
            <person name="Hodson N. C."/>
            <person name="Mongue J. A."/>
            <person name="Jaron S. K."/>
        </authorList>
    </citation>
    <scope>NUCLEOTIDE SEQUENCE</scope>
</reference>
<comment type="caution">
    <text evidence="3">The sequence shown here is derived from an EMBL/GenBank/DDBJ whole genome shotgun (WGS) entry which is preliminary data.</text>
</comment>
<sequence>MKQNVTALIILVTTVYLLSINAQGTKEERISVRKCKEYKEFYRETFAPKVQGRDPILGKYKCPNNKRVRNPNLRRDVFRHEFPHVASLWYESVDGTGVKTGYKFRCSGTLISKRHVLVPGHCIYSKSGKPTHVTFGDSNLYDEFPDSKRQVLQVADIIFHPHYVPPSSVNDIAIVLLTKGVKYDERSRSPRPSVRPACLPVEGQEIRHGISLTAYESKSGSLITERVTLIEKNKDCEDTVRSQLKDNFEILFGETVRPTQFCSESLASNTCLSDIGGALTTQPFRGMPCIDTVVGFISVNATGCEGGSANPIVYTSVEKYLDWIEEVVWPKQFKSGISPLFLNLYGNATDSQSQEF</sequence>
<evidence type="ECO:0000259" key="2">
    <source>
        <dbReference type="PROSITE" id="PS50240"/>
    </source>
</evidence>
<dbReference type="OrthoDB" id="8110475at2759"/>
<feature type="signal peptide" evidence="1">
    <location>
        <begin position="1"/>
        <end position="22"/>
    </location>
</feature>
<keyword evidence="1" id="KW-0732">Signal</keyword>
<dbReference type="PANTHER" id="PTHR24260">
    <property type="match status" value="1"/>
</dbReference>
<gene>
    <name evidence="3" type="ORF">AFUS01_LOCUS35179</name>
</gene>
<accession>A0A8J2KX82</accession>
<dbReference type="Pfam" id="PF00089">
    <property type="entry name" value="Trypsin"/>
    <property type="match status" value="1"/>
</dbReference>
<evidence type="ECO:0000256" key="1">
    <source>
        <dbReference type="SAM" id="SignalP"/>
    </source>
</evidence>
<feature type="chain" id="PRO_5035302973" description="Peptidase S1 domain-containing protein" evidence="1">
    <location>
        <begin position="23"/>
        <end position="356"/>
    </location>
</feature>
<dbReference type="GO" id="GO:0004252">
    <property type="term" value="F:serine-type endopeptidase activity"/>
    <property type="evidence" value="ECO:0007669"/>
    <property type="project" value="InterPro"/>
</dbReference>
<evidence type="ECO:0000313" key="3">
    <source>
        <dbReference type="EMBL" id="CAG7825054.1"/>
    </source>
</evidence>
<dbReference type="InterPro" id="IPR001254">
    <property type="entry name" value="Trypsin_dom"/>
</dbReference>
<dbReference type="SMART" id="SM00020">
    <property type="entry name" value="Tryp_SPc"/>
    <property type="match status" value="1"/>
</dbReference>
<dbReference type="EMBL" id="CAJVCH010534762">
    <property type="protein sequence ID" value="CAG7825054.1"/>
    <property type="molecule type" value="Genomic_DNA"/>
</dbReference>
<dbReference type="AlphaFoldDB" id="A0A8J2KX82"/>
<name>A0A8J2KX82_9HEXA</name>
<dbReference type="PANTHER" id="PTHR24260:SF147">
    <property type="entry name" value="EG:BACR7A4.3 PROTEIN-RELATED"/>
    <property type="match status" value="1"/>
</dbReference>
<dbReference type="InterPro" id="IPR051333">
    <property type="entry name" value="CLIP_Serine_Protease"/>
</dbReference>
<dbReference type="GO" id="GO:0006508">
    <property type="term" value="P:proteolysis"/>
    <property type="evidence" value="ECO:0007669"/>
    <property type="project" value="InterPro"/>
</dbReference>
<dbReference type="PROSITE" id="PS50240">
    <property type="entry name" value="TRYPSIN_DOM"/>
    <property type="match status" value="1"/>
</dbReference>
<proteinExistence type="predicted"/>